<dbReference type="EMBL" id="KZ451980">
    <property type="protein sequence ID" value="PKA55112.1"/>
    <property type="molecule type" value="Genomic_DNA"/>
</dbReference>
<name>A0A2I0AHT8_9ASPA</name>
<reference evidence="1 2" key="1">
    <citation type="journal article" date="2017" name="Nature">
        <title>The Apostasia genome and the evolution of orchids.</title>
        <authorList>
            <person name="Zhang G.Q."/>
            <person name="Liu K.W."/>
            <person name="Li Z."/>
            <person name="Lohaus R."/>
            <person name="Hsiao Y.Y."/>
            <person name="Niu S.C."/>
            <person name="Wang J.Y."/>
            <person name="Lin Y.C."/>
            <person name="Xu Q."/>
            <person name="Chen L.J."/>
            <person name="Yoshida K."/>
            <person name="Fujiwara S."/>
            <person name="Wang Z.W."/>
            <person name="Zhang Y.Q."/>
            <person name="Mitsuda N."/>
            <person name="Wang M."/>
            <person name="Liu G.H."/>
            <person name="Pecoraro L."/>
            <person name="Huang H.X."/>
            <person name="Xiao X.J."/>
            <person name="Lin M."/>
            <person name="Wu X.Y."/>
            <person name="Wu W.L."/>
            <person name="Chen Y.Y."/>
            <person name="Chang S.B."/>
            <person name="Sakamoto S."/>
            <person name="Ohme-Takagi M."/>
            <person name="Yagi M."/>
            <person name="Zeng S.J."/>
            <person name="Shen C.Y."/>
            <person name="Yeh C.M."/>
            <person name="Luo Y.B."/>
            <person name="Tsai W.C."/>
            <person name="Van de Peer Y."/>
            <person name="Liu Z.J."/>
        </authorList>
    </citation>
    <scope>NUCLEOTIDE SEQUENCE [LARGE SCALE GENOMIC DNA]</scope>
    <source>
        <strain evidence="2">cv. Shenzhen</strain>
        <tissue evidence="1">Stem</tissue>
    </source>
</reference>
<sequence length="84" mass="10307">MYIIEEVLSILKYKWFIQNHGEWHPAQSRKDLTKYCNFHQRYSHFLHECYSFWALVNEYIEKGFLTSYKKVEELHSKTALLLFS</sequence>
<proteinExistence type="predicted"/>
<keyword evidence="2" id="KW-1185">Reference proteome</keyword>
<evidence type="ECO:0000313" key="2">
    <source>
        <dbReference type="Proteomes" id="UP000236161"/>
    </source>
</evidence>
<organism evidence="1 2">
    <name type="scientific">Apostasia shenzhenica</name>
    <dbReference type="NCBI Taxonomy" id="1088818"/>
    <lineage>
        <taxon>Eukaryota</taxon>
        <taxon>Viridiplantae</taxon>
        <taxon>Streptophyta</taxon>
        <taxon>Embryophyta</taxon>
        <taxon>Tracheophyta</taxon>
        <taxon>Spermatophyta</taxon>
        <taxon>Magnoliopsida</taxon>
        <taxon>Liliopsida</taxon>
        <taxon>Asparagales</taxon>
        <taxon>Orchidaceae</taxon>
        <taxon>Apostasioideae</taxon>
        <taxon>Apostasia</taxon>
    </lineage>
</organism>
<dbReference type="Proteomes" id="UP000236161">
    <property type="component" value="Unassembled WGS sequence"/>
</dbReference>
<dbReference type="AlphaFoldDB" id="A0A2I0AHT8"/>
<accession>A0A2I0AHT8</accession>
<evidence type="ECO:0000313" key="1">
    <source>
        <dbReference type="EMBL" id="PKA55112.1"/>
    </source>
</evidence>
<protein>
    <submittedName>
        <fullName evidence="1">Uncharacterized protein</fullName>
    </submittedName>
</protein>
<gene>
    <name evidence="1" type="ORF">AXF42_Ash003749</name>
</gene>